<proteinExistence type="predicted"/>
<dbReference type="Gene3D" id="3.10.105.10">
    <property type="entry name" value="Dipeptide-binding Protein, Domain 3"/>
    <property type="match status" value="1"/>
</dbReference>
<reference evidence="4 5" key="1">
    <citation type="submission" date="2019-01" db="EMBL/GenBank/DDBJ databases">
        <title>Geovibrio thiophilus DSM 11263, complete genome.</title>
        <authorList>
            <person name="Spring S."/>
            <person name="Bunk B."/>
            <person name="Sproer C."/>
        </authorList>
    </citation>
    <scope>NUCLEOTIDE SEQUENCE [LARGE SCALE GENOMIC DNA]</scope>
    <source>
        <strain evidence="4 5">DSM 11263</strain>
    </source>
</reference>
<evidence type="ECO:0000256" key="2">
    <source>
        <dbReference type="SAM" id="SignalP"/>
    </source>
</evidence>
<dbReference type="RefSeq" id="WP_128467064.1">
    <property type="nucleotide sequence ID" value="NZ_CP035108.1"/>
</dbReference>
<dbReference type="InterPro" id="IPR000914">
    <property type="entry name" value="SBP_5_dom"/>
</dbReference>
<feature type="signal peptide" evidence="2">
    <location>
        <begin position="1"/>
        <end position="20"/>
    </location>
</feature>
<dbReference type="Gene3D" id="3.40.190.10">
    <property type="entry name" value="Periplasmic binding protein-like II"/>
    <property type="match status" value="1"/>
</dbReference>
<keyword evidence="1 2" id="KW-0732">Signal</keyword>
<dbReference type="KEGG" id="gtl:EP073_10290"/>
<dbReference type="CDD" id="cd08497">
    <property type="entry name" value="MbnE-like"/>
    <property type="match status" value="1"/>
</dbReference>
<feature type="chain" id="PRO_5019483831" evidence="2">
    <location>
        <begin position="21"/>
        <end position="604"/>
    </location>
</feature>
<protein>
    <submittedName>
        <fullName evidence="4">ABC transporter substrate-binding protein</fullName>
    </submittedName>
</protein>
<evidence type="ECO:0000259" key="3">
    <source>
        <dbReference type="Pfam" id="PF00496"/>
    </source>
</evidence>
<dbReference type="Proteomes" id="UP000287502">
    <property type="component" value="Chromosome"/>
</dbReference>
<organism evidence="4 5">
    <name type="scientific">Geovibrio thiophilus</name>
    <dbReference type="NCBI Taxonomy" id="139438"/>
    <lineage>
        <taxon>Bacteria</taxon>
        <taxon>Pseudomonadati</taxon>
        <taxon>Deferribacterota</taxon>
        <taxon>Deferribacteres</taxon>
        <taxon>Deferribacterales</taxon>
        <taxon>Geovibrionaceae</taxon>
        <taxon>Geovibrio</taxon>
    </lineage>
</organism>
<keyword evidence="5" id="KW-1185">Reference proteome</keyword>
<dbReference type="OrthoDB" id="9772924at2"/>
<name>A0A410K0G9_9BACT</name>
<dbReference type="SUPFAM" id="SSF53850">
    <property type="entry name" value="Periplasmic binding protein-like II"/>
    <property type="match status" value="1"/>
</dbReference>
<dbReference type="PANTHER" id="PTHR30290:SF64">
    <property type="entry name" value="ABC TRANSPORTER PERIPLASMIC BINDING PROTEIN"/>
    <property type="match status" value="1"/>
</dbReference>
<dbReference type="InterPro" id="IPR030678">
    <property type="entry name" value="Peptide/Ni-bd"/>
</dbReference>
<accession>A0A410K0G9</accession>
<feature type="domain" description="Solute-binding protein family 5" evidence="3">
    <location>
        <begin position="99"/>
        <end position="502"/>
    </location>
</feature>
<evidence type="ECO:0000256" key="1">
    <source>
        <dbReference type="ARBA" id="ARBA00022729"/>
    </source>
</evidence>
<dbReference type="PANTHER" id="PTHR30290">
    <property type="entry name" value="PERIPLASMIC BINDING COMPONENT OF ABC TRANSPORTER"/>
    <property type="match status" value="1"/>
</dbReference>
<dbReference type="EMBL" id="CP035108">
    <property type="protein sequence ID" value="QAR33778.1"/>
    <property type="molecule type" value="Genomic_DNA"/>
</dbReference>
<dbReference type="GO" id="GO:1904680">
    <property type="term" value="F:peptide transmembrane transporter activity"/>
    <property type="evidence" value="ECO:0007669"/>
    <property type="project" value="TreeGrafter"/>
</dbReference>
<dbReference type="GO" id="GO:0042884">
    <property type="term" value="P:microcin transport"/>
    <property type="evidence" value="ECO:0007669"/>
    <property type="project" value="TreeGrafter"/>
</dbReference>
<dbReference type="GO" id="GO:0030288">
    <property type="term" value="C:outer membrane-bounded periplasmic space"/>
    <property type="evidence" value="ECO:0007669"/>
    <property type="project" value="TreeGrafter"/>
</dbReference>
<dbReference type="InterPro" id="IPR039424">
    <property type="entry name" value="SBP_5"/>
</dbReference>
<dbReference type="AlphaFoldDB" id="A0A410K0G9"/>
<gene>
    <name evidence="4" type="ORF">EP073_10290</name>
</gene>
<evidence type="ECO:0000313" key="4">
    <source>
        <dbReference type="EMBL" id="QAR33778.1"/>
    </source>
</evidence>
<evidence type="ECO:0000313" key="5">
    <source>
        <dbReference type="Proteomes" id="UP000287502"/>
    </source>
</evidence>
<sequence>MNKLLLLICALCLFFSQAEAGITKNHGFSLTGELKYGADFRHFDYVNPNAPKGGTLRRAMYGTFDSFNPFAPKGLAIKATGYLYDSLLTSSSDEAVSYYGLIAETMEYPDDYSWVVFNLRPEARWSDGTPLTAEDVVFSFEKITEASPFYSNYYNLITKAEAVGRHSVKFHFKKGETSRELPLIAGQLSIIPKHFWQTRDLSKSSLDIPPVSGAYRIASYEIGKRVTFERIKDYWGEKLPVNAGQNNFDAIVFEYFRDQTVAFEAFKAGHFDFTAESSGRRWYRGYTGKYFDMGLIRKEEIPHKNPQGMKGIVFNTAVKPLDSVLVRKALNYAYDYDWINKNIYFDQDKRHDSYFSNSELACGSVPPAAVAALIKQVKPDAGDGLMKTPFKLPSTDGSGNNRENLKTAVQLFEQAGYRIVNGKMTGKDGRSLYLEISTSSKTIEKELMTFKKALERIGIDFYIRYLDSTQFVDKVRSKDYMMIYTTVRQSESPGNEQRNMWHSEAADEAGSRNYARIKDPAVDRLVNMIINAPDRKSLVTYSKALDRVLLNGWYFIPAGYSDRYRIAYWDKFGKPAKMPEYSFGFGSWWIEPGKEKKIDSLIKR</sequence>
<dbReference type="GO" id="GO:0043190">
    <property type="term" value="C:ATP-binding cassette (ABC) transporter complex"/>
    <property type="evidence" value="ECO:0007669"/>
    <property type="project" value="InterPro"/>
</dbReference>
<dbReference type="GO" id="GO:0015833">
    <property type="term" value="P:peptide transport"/>
    <property type="evidence" value="ECO:0007669"/>
    <property type="project" value="TreeGrafter"/>
</dbReference>
<dbReference type="Pfam" id="PF00496">
    <property type="entry name" value="SBP_bac_5"/>
    <property type="match status" value="1"/>
</dbReference>
<dbReference type="PIRSF" id="PIRSF002741">
    <property type="entry name" value="MppA"/>
    <property type="match status" value="1"/>
</dbReference>